<dbReference type="AlphaFoldDB" id="A0AAU7XBC4"/>
<name>A0AAU7XBC4_9HYPH</name>
<dbReference type="KEGG" id="mflg:ABS361_03425"/>
<evidence type="ECO:0000256" key="1">
    <source>
        <dbReference type="SAM" id="Coils"/>
    </source>
</evidence>
<keyword evidence="1" id="KW-0175">Coiled coil</keyword>
<organism evidence="2">
    <name type="scientific">Methyloraptor flagellatus</name>
    <dbReference type="NCBI Taxonomy" id="3162530"/>
    <lineage>
        <taxon>Bacteria</taxon>
        <taxon>Pseudomonadati</taxon>
        <taxon>Pseudomonadota</taxon>
        <taxon>Alphaproteobacteria</taxon>
        <taxon>Hyphomicrobiales</taxon>
        <taxon>Ancalomicrobiaceae</taxon>
        <taxon>Methyloraptor</taxon>
    </lineage>
</organism>
<dbReference type="Gene3D" id="1.10.287.500">
    <property type="entry name" value="Helix hairpin bin"/>
    <property type="match status" value="1"/>
</dbReference>
<gene>
    <name evidence="2" type="ORF">ABS361_03425</name>
</gene>
<sequence length="375" mass="40426">MPIEDYDAIEAAVMETARGRWFLQEYARRNRNADTGVILNTLERLEKTIKRERQVPDIDRIRLDLADMAEAITRTKQEIATMKLETEHGGRFSEASAELDAIVEQTEMATNDILLNAEKIQELAWTLREAKVDDALCDQLDTCSTEIYTACSFQDLTGQRTRKVVTVLRYLESRINSMIGIWGLGDSEVVMDMQTSGGADPMDTRPDAHLLNGPQLAGRGVDQSAVDDLMDYDVVAEGTDGGLDSHATTVDLDDPEIGGIDMAEEIVSDADFAAAVDPVEPEAREADVFAAPETPSATETAEADVFAPATPAPKKGKAKTTTPVVTTVTVGNTVVAVSAEAAAELAPEASPALTVVANLDPIAELSAEQRLVVFG</sequence>
<feature type="coiled-coil region" evidence="1">
    <location>
        <begin position="58"/>
        <end position="85"/>
    </location>
</feature>
<protein>
    <submittedName>
        <fullName evidence="2">Chemotaxis protein</fullName>
    </submittedName>
</protein>
<reference evidence="2" key="1">
    <citation type="submission" date="2024-06" db="EMBL/GenBank/DDBJ databases">
        <title>Methylostella associata gen. nov., sp. nov., a novel Ancalomicrobiaceae-affiliated facultatively methylotrophic bacteria that feed on methanotrophs of the genus Methylococcus.</title>
        <authorList>
            <person name="Saltykova V."/>
            <person name="Danilova O.V."/>
            <person name="Oshkin I.Y."/>
            <person name="Belova S.E."/>
            <person name="Pimenov N.V."/>
            <person name="Dedysh S.N."/>
        </authorList>
    </citation>
    <scope>NUCLEOTIDE SEQUENCE</scope>
    <source>
        <strain evidence="2">S20</strain>
    </source>
</reference>
<dbReference type="RefSeq" id="WP_407050440.1">
    <property type="nucleotide sequence ID" value="NZ_CP158568.1"/>
</dbReference>
<dbReference type="EMBL" id="CP158568">
    <property type="protein sequence ID" value="XBY45347.1"/>
    <property type="molecule type" value="Genomic_DNA"/>
</dbReference>
<accession>A0AAU7XBC4</accession>
<evidence type="ECO:0000313" key="2">
    <source>
        <dbReference type="EMBL" id="XBY45347.1"/>
    </source>
</evidence>
<proteinExistence type="predicted"/>
<dbReference type="SUPFAM" id="SSF75708">
    <property type="entry name" value="Chemotaxis phosphatase CheZ"/>
    <property type="match status" value="1"/>
</dbReference>